<dbReference type="EMBL" id="UINC01001739">
    <property type="protein sequence ID" value="SUZ87777.1"/>
    <property type="molecule type" value="Genomic_DNA"/>
</dbReference>
<name>A0A381RD42_9ZZZZ</name>
<reference evidence="1" key="1">
    <citation type="submission" date="2018-05" db="EMBL/GenBank/DDBJ databases">
        <authorList>
            <person name="Lanie J.A."/>
            <person name="Ng W.-L."/>
            <person name="Kazmierczak K.M."/>
            <person name="Andrzejewski T.M."/>
            <person name="Davidsen T.M."/>
            <person name="Wayne K.J."/>
            <person name="Tettelin H."/>
            <person name="Glass J.I."/>
            <person name="Rusch D."/>
            <person name="Podicherti R."/>
            <person name="Tsui H.-C.T."/>
            <person name="Winkler M.E."/>
        </authorList>
    </citation>
    <scope>NUCLEOTIDE SEQUENCE</scope>
</reference>
<evidence type="ECO:0000313" key="1">
    <source>
        <dbReference type="EMBL" id="SUZ87777.1"/>
    </source>
</evidence>
<organism evidence="1">
    <name type="scientific">marine metagenome</name>
    <dbReference type="NCBI Taxonomy" id="408172"/>
    <lineage>
        <taxon>unclassified sequences</taxon>
        <taxon>metagenomes</taxon>
        <taxon>ecological metagenomes</taxon>
    </lineage>
</organism>
<accession>A0A381RD42</accession>
<gene>
    <name evidence="1" type="ORF">METZ01_LOCUS40631</name>
</gene>
<protein>
    <submittedName>
        <fullName evidence="1">Uncharacterized protein</fullName>
    </submittedName>
</protein>
<dbReference type="AlphaFoldDB" id="A0A381RD42"/>
<proteinExistence type="predicted"/>
<sequence length="31" mass="3287">MVGHAALNRAIGVRIPASQPYIALLPHYADA</sequence>